<keyword evidence="5 6" id="KW-0472">Membrane</keyword>
<feature type="transmembrane region" description="Helical" evidence="6">
    <location>
        <begin position="240"/>
        <end position="259"/>
    </location>
</feature>
<evidence type="ECO:0000313" key="8">
    <source>
        <dbReference type="Proteomes" id="UP000481033"/>
    </source>
</evidence>
<feature type="transmembrane region" description="Helical" evidence="6">
    <location>
        <begin position="135"/>
        <end position="153"/>
    </location>
</feature>
<feature type="transmembrane region" description="Helical" evidence="6">
    <location>
        <begin position="21"/>
        <end position="39"/>
    </location>
</feature>
<evidence type="ECO:0000313" key="7">
    <source>
        <dbReference type="EMBL" id="NEZ59618.1"/>
    </source>
</evidence>
<proteinExistence type="inferred from homology"/>
<keyword evidence="4 6" id="KW-1133">Transmembrane helix</keyword>
<evidence type="ECO:0000256" key="6">
    <source>
        <dbReference type="SAM" id="Phobius"/>
    </source>
</evidence>
<keyword evidence="8" id="KW-1185">Reference proteome</keyword>
<evidence type="ECO:0000256" key="2">
    <source>
        <dbReference type="ARBA" id="ARBA00010199"/>
    </source>
</evidence>
<feature type="transmembrane region" description="Helical" evidence="6">
    <location>
        <begin position="160"/>
        <end position="179"/>
    </location>
</feature>
<evidence type="ECO:0000256" key="5">
    <source>
        <dbReference type="ARBA" id="ARBA00023136"/>
    </source>
</evidence>
<feature type="transmembrane region" description="Helical" evidence="6">
    <location>
        <begin position="199"/>
        <end position="219"/>
    </location>
</feature>
<evidence type="ECO:0000256" key="4">
    <source>
        <dbReference type="ARBA" id="ARBA00022989"/>
    </source>
</evidence>
<dbReference type="CDD" id="cd13136">
    <property type="entry name" value="MATE_DinF_like"/>
    <property type="match status" value="1"/>
</dbReference>
<dbReference type="RefSeq" id="WP_163702532.1">
    <property type="nucleotide sequence ID" value="NZ_QXHD01000004.1"/>
</dbReference>
<evidence type="ECO:0000256" key="3">
    <source>
        <dbReference type="ARBA" id="ARBA00022692"/>
    </source>
</evidence>
<dbReference type="NCBIfam" id="TIGR00797">
    <property type="entry name" value="matE"/>
    <property type="match status" value="1"/>
</dbReference>
<dbReference type="InterPro" id="IPR002528">
    <property type="entry name" value="MATE_fam"/>
</dbReference>
<dbReference type="EMBL" id="QXHD01000004">
    <property type="protein sequence ID" value="NEZ59618.1"/>
    <property type="molecule type" value="Genomic_DNA"/>
</dbReference>
<feature type="transmembrane region" description="Helical" evidence="6">
    <location>
        <begin position="352"/>
        <end position="374"/>
    </location>
</feature>
<evidence type="ECO:0000256" key="1">
    <source>
        <dbReference type="ARBA" id="ARBA00004141"/>
    </source>
</evidence>
<feature type="transmembrane region" description="Helical" evidence="6">
    <location>
        <begin position="87"/>
        <end position="105"/>
    </location>
</feature>
<gene>
    <name evidence="7" type="ORF">DXZ20_29045</name>
</gene>
<comment type="subcellular location">
    <subcellularLocation>
        <location evidence="1">Membrane</location>
        <topology evidence="1">Multi-pass membrane protein</topology>
    </subcellularLocation>
</comment>
<reference evidence="7 8" key="1">
    <citation type="journal article" date="2020" name="Microb. Ecol.">
        <title>Ecogenomics of the Marine Benthic Filamentous Cyanobacterium Adonisia.</title>
        <authorList>
            <person name="Walter J.M."/>
            <person name="Coutinho F.H."/>
            <person name="Leomil L."/>
            <person name="Hargreaves P.I."/>
            <person name="Campeao M.E."/>
            <person name="Vieira V.V."/>
            <person name="Silva B.S."/>
            <person name="Fistarol G.O."/>
            <person name="Salomon P.S."/>
            <person name="Sawabe T."/>
            <person name="Mino S."/>
            <person name="Hosokawa M."/>
            <person name="Miyashita H."/>
            <person name="Maruyama F."/>
            <person name="van Verk M.C."/>
            <person name="Dutilh B.E."/>
            <person name="Thompson C.C."/>
            <person name="Thompson F.L."/>
        </authorList>
    </citation>
    <scope>NUCLEOTIDE SEQUENCE [LARGE SCALE GENOMIC DNA]</scope>
    <source>
        <strain evidence="7 8">CCMR0081</strain>
    </source>
</reference>
<protein>
    <submittedName>
        <fullName evidence="7">MATE family efflux transporter</fullName>
    </submittedName>
</protein>
<feature type="transmembrane region" description="Helical" evidence="6">
    <location>
        <begin position="386"/>
        <end position="404"/>
    </location>
</feature>
<comment type="caution">
    <text evidence="7">The sequence shown here is derived from an EMBL/GenBank/DDBJ whole genome shotgun (WGS) entry which is preliminary data.</text>
</comment>
<feature type="transmembrane region" description="Helical" evidence="6">
    <location>
        <begin position="306"/>
        <end position="332"/>
    </location>
</feature>
<organism evidence="7 8">
    <name type="scientific">Adonisia turfae CCMR0081</name>
    <dbReference type="NCBI Taxonomy" id="2292702"/>
    <lineage>
        <taxon>Bacteria</taxon>
        <taxon>Bacillati</taxon>
        <taxon>Cyanobacteriota</taxon>
        <taxon>Adonisia</taxon>
        <taxon>Adonisia turfae</taxon>
    </lineage>
</organism>
<sequence length="456" mass="49495">MGKPFWLGGFSKLAIANITSNLMVPLAGLIDTAFLGHLADIRHLAGVALATVLFNVIYWSFGFLRMGTTGLIAQAAGRGDRTEQWRVGLRALMVALTMGLLILLLQTPLRVLGFAILQADADVLDAGLAFYQGRIWGAPAVLMNYVLLGWLLGLGQGRRVLALAVVGNGANILLDYWMIVRLGWESHGAGLATALSQYAMLLVGGIVLLRSLPWAQIWQQRLSLWSRHAISALFRLNRDIMVRTWALLLSFSLFTNLSGVMGTDTLAVNTLLLQSLMLVTYFLDGIAFATEAYAGQFHGQGKSSELMALAKIGSGISVGLGVGIAIAFITFPQVLFGLLTDHQTVLAQLNHYVIWLLPVYGFGAIAFMLDGYFLGLTSGTILRKSTVLATFCGFLPWALIAYWQNSPHCLWLAMASFMAIRAMTLAWAVPGSWQPRAEASPYLGSQRISNKKPSGS</sequence>
<dbReference type="GO" id="GO:0005886">
    <property type="term" value="C:plasma membrane"/>
    <property type="evidence" value="ECO:0007669"/>
    <property type="project" value="TreeGrafter"/>
</dbReference>
<dbReference type="GO" id="GO:0042910">
    <property type="term" value="F:xenobiotic transmembrane transporter activity"/>
    <property type="evidence" value="ECO:0007669"/>
    <property type="project" value="InterPro"/>
</dbReference>
<feature type="transmembrane region" description="Helical" evidence="6">
    <location>
        <begin position="45"/>
        <end position="66"/>
    </location>
</feature>
<dbReference type="GO" id="GO:0015297">
    <property type="term" value="F:antiporter activity"/>
    <property type="evidence" value="ECO:0007669"/>
    <property type="project" value="InterPro"/>
</dbReference>
<dbReference type="InterPro" id="IPR044644">
    <property type="entry name" value="DinF-like"/>
</dbReference>
<dbReference type="Proteomes" id="UP000481033">
    <property type="component" value="Unassembled WGS sequence"/>
</dbReference>
<dbReference type="PANTHER" id="PTHR42893">
    <property type="entry name" value="PROTEIN DETOXIFICATION 44, CHLOROPLASTIC-RELATED"/>
    <property type="match status" value="1"/>
</dbReference>
<dbReference type="Pfam" id="PF01554">
    <property type="entry name" value="MatE"/>
    <property type="match status" value="2"/>
</dbReference>
<accession>A0A6M0RTM3</accession>
<keyword evidence="3 6" id="KW-0812">Transmembrane</keyword>
<feature type="transmembrane region" description="Helical" evidence="6">
    <location>
        <begin position="271"/>
        <end position="294"/>
    </location>
</feature>
<feature type="transmembrane region" description="Helical" evidence="6">
    <location>
        <begin position="410"/>
        <end position="429"/>
    </location>
</feature>
<comment type="similarity">
    <text evidence="2">Belongs to the multi antimicrobial extrusion (MATE) (TC 2.A.66.1) family.</text>
</comment>
<dbReference type="PANTHER" id="PTHR42893:SF46">
    <property type="entry name" value="PROTEIN DETOXIFICATION 44, CHLOROPLASTIC"/>
    <property type="match status" value="1"/>
</dbReference>
<name>A0A6M0RTM3_9CYAN</name>
<dbReference type="AlphaFoldDB" id="A0A6M0RTM3"/>